<dbReference type="InterPro" id="IPR000626">
    <property type="entry name" value="Ubiquitin-like_dom"/>
</dbReference>
<evidence type="ECO:0000313" key="4">
    <source>
        <dbReference type="Proteomes" id="UP000030641"/>
    </source>
</evidence>
<feature type="domain" description="Ubiquitin-like" evidence="2">
    <location>
        <begin position="95"/>
        <end position="151"/>
    </location>
</feature>
<protein>
    <recommendedName>
        <fullName evidence="2">Ubiquitin-like domain-containing protein</fullName>
    </recommendedName>
</protein>
<dbReference type="Proteomes" id="UP000030641">
    <property type="component" value="Unassembled WGS sequence"/>
</dbReference>
<dbReference type="InterPro" id="IPR022617">
    <property type="entry name" value="Rad60/SUMO-like_dom"/>
</dbReference>
<dbReference type="InterPro" id="IPR029071">
    <property type="entry name" value="Ubiquitin-like_domsf"/>
</dbReference>
<dbReference type="HOGENOM" id="CLU_1582317_0_0_1"/>
<dbReference type="Gene3D" id="3.10.20.90">
    <property type="entry name" value="Phosphatidylinositol 3-kinase Catalytic Subunit, Chain A, domain 1"/>
    <property type="match status" value="1"/>
</dbReference>
<gene>
    <name evidence="3" type="ORF">AUEXF2481DRAFT_38393</name>
</gene>
<feature type="compositionally biased region" description="Polar residues" evidence="1">
    <location>
        <begin position="30"/>
        <end position="40"/>
    </location>
</feature>
<name>A0A074YGP4_AURSE</name>
<dbReference type="STRING" id="1043005.A0A074YGP4"/>
<reference evidence="3 4" key="1">
    <citation type="journal article" date="2014" name="BMC Genomics">
        <title>Genome sequencing of four Aureobasidium pullulans varieties: biotechnological potential, stress tolerance, and description of new species.</title>
        <authorList>
            <person name="Gostin Ar C."/>
            <person name="Ohm R.A."/>
            <person name="Kogej T."/>
            <person name="Sonjak S."/>
            <person name="Turk M."/>
            <person name="Zajc J."/>
            <person name="Zalar P."/>
            <person name="Grube M."/>
            <person name="Sun H."/>
            <person name="Han J."/>
            <person name="Sharma A."/>
            <person name="Chiniquy J."/>
            <person name="Ngan C.Y."/>
            <person name="Lipzen A."/>
            <person name="Barry K."/>
            <person name="Grigoriev I.V."/>
            <person name="Gunde-Cimerman N."/>
        </authorList>
    </citation>
    <scope>NUCLEOTIDE SEQUENCE [LARGE SCALE GENOMIC DNA]</scope>
    <source>
        <strain evidence="3 4">EXF-2481</strain>
    </source>
</reference>
<evidence type="ECO:0000256" key="1">
    <source>
        <dbReference type="SAM" id="MobiDB-lite"/>
    </source>
</evidence>
<organism evidence="3 4">
    <name type="scientific">Aureobasidium subglaciale (strain EXF-2481)</name>
    <name type="common">Aureobasidium pullulans var. subglaciale</name>
    <dbReference type="NCBI Taxonomy" id="1043005"/>
    <lineage>
        <taxon>Eukaryota</taxon>
        <taxon>Fungi</taxon>
        <taxon>Dikarya</taxon>
        <taxon>Ascomycota</taxon>
        <taxon>Pezizomycotina</taxon>
        <taxon>Dothideomycetes</taxon>
        <taxon>Dothideomycetidae</taxon>
        <taxon>Dothideales</taxon>
        <taxon>Saccotheciaceae</taxon>
        <taxon>Aureobasidium</taxon>
    </lineage>
</organism>
<dbReference type="AlphaFoldDB" id="A0A074YGP4"/>
<dbReference type="Pfam" id="PF11976">
    <property type="entry name" value="Rad60-SLD"/>
    <property type="match status" value="1"/>
</dbReference>
<dbReference type="OrthoDB" id="442921at2759"/>
<keyword evidence="4" id="KW-1185">Reference proteome</keyword>
<feature type="region of interest" description="Disordered" evidence="1">
    <location>
        <begin position="1"/>
        <end position="92"/>
    </location>
</feature>
<dbReference type="SUPFAM" id="SSF54236">
    <property type="entry name" value="Ubiquitin-like"/>
    <property type="match status" value="1"/>
</dbReference>
<evidence type="ECO:0000259" key="2">
    <source>
        <dbReference type="PROSITE" id="PS50053"/>
    </source>
</evidence>
<dbReference type="PROSITE" id="PS50053">
    <property type="entry name" value="UBIQUITIN_2"/>
    <property type="match status" value="1"/>
</dbReference>
<proteinExistence type="predicted"/>
<accession>A0A074YGP4</accession>
<dbReference type="GeneID" id="25366093"/>
<evidence type="ECO:0000313" key="3">
    <source>
        <dbReference type="EMBL" id="KEQ96993.1"/>
    </source>
</evidence>
<sequence>MDGVNQPPNYPPAPSVEDDPVSLFVGGDRANTTSTTSRTMSDAPKGPSTPVDGAATNNAGPDIPANGDAVPSAVNNEDPRTPINRAPSAPPVDRVQIVLKDQGGTQIAFGVKSSTRMERVQTAYAEKTGRPLESLRFFYEGVRVNPTDTVATVSRTFDRDISQYILIAGTSLRWTTKTSSRS</sequence>
<dbReference type="EMBL" id="KL584755">
    <property type="protein sequence ID" value="KEQ96993.1"/>
    <property type="molecule type" value="Genomic_DNA"/>
</dbReference>
<dbReference type="RefSeq" id="XP_013345416.1">
    <property type="nucleotide sequence ID" value="XM_013489962.1"/>
</dbReference>
<dbReference type="InParanoid" id="A0A074YGP4"/>